<dbReference type="EMBL" id="CAACVI010000023">
    <property type="protein sequence ID" value="VEN74376.1"/>
    <property type="molecule type" value="Genomic_DNA"/>
</dbReference>
<organism evidence="1">
    <name type="scientific">uncultured Desulfobacteraceae bacterium</name>
    <dbReference type="NCBI Taxonomy" id="218296"/>
    <lineage>
        <taxon>Bacteria</taxon>
        <taxon>Pseudomonadati</taxon>
        <taxon>Thermodesulfobacteriota</taxon>
        <taxon>Desulfobacteria</taxon>
        <taxon>Desulfobacterales</taxon>
        <taxon>Desulfobacteraceae</taxon>
        <taxon>environmental samples</taxon>
    </lineage>
</organism>
<dbReference type="AlphaFoldDB" id="A0A484HLA1"/>
<dbReference type="Pfam" id="PF14076">
    <property type="entry name" value="DUF4258"/>
    <property type="match status" value="1"/>
</dbReference>
<name>A0A484HLA1_9BACT</name>
<sequence>MNDIVHTIKSYYITEHARFEMKRRGIKESEVDRVLSSPGQVEEVRDGRLVYQSKMRMGTPHGKYLLRVFVDIDREPAAIVTAYRTSKIHKYWKN</sequence>
<reference evidence="1" key="1">
    <citation type="submission" date="2019-01" db="EMBL/GenBank/DDBJ databases">
        <authorList>
            <consortium name="Genoscope - CEA"/>
            <person name="William W."/>
        </authorList>
    </citation>
    <scope>NUCLEOTIDE SEQUENCE</scope>
    <source>
        <strain evidence="1">CR-1</strain>
    </source>
</reference>
<evidence type="ECO:0000313" key="1">
    <source>
        <dbReference type="EMBL" id="VEN74376.1"/>
    </source>
</evidence>
<protein>
    <recommendedName>
        <fullName evidence="2">DUF4258 domain-containing protein</fullName>
    </recommendedName>
</protein>
<gene>
    <name evidence="1" type="ORF">EPICR_30313</name>
</gene>
<dbReference type="InterPro" id="IPR025354">
    <property type="entry name" value="DUF4258"/>
</dbReference>
<proteinExistence type="predicted"/>
<evidence type="ECO:0008006" key="2">
    <source>
        <dbReference type="Google" id="ProtNLM"/>
    </source>
</evidence>
<accession>A0A484HLA1</accession>